<dbReference type="InterPro" id="IPR001845">
    <property type="entry name" value="HTH_ArsR_DNA-bd_dom"/>
</dbReference>
<dbReference type="PROSITE" id="PS50987">
    <property type="entry name" value="HTH_ARSR_2"/>
    <property type="match status" value="1"/>
</dbReference>
<evidence type="ECO:0000313" key="6">
    <source>
        <dbReference type="Proteomes" id="UP000316095"/>
    </source>
</evidence>
<protein>
    <submittedName>
        <fullName evidence="5">Transcriptional repressor SdpR</fullName>
    </submittedName>
</protein>
<keyword evidence="3" id="KW-0804">Transcription</keyword>
<keyword evidence="2" id="KW-0238">DNA-binding</keyword>
<dbReference type="RefSeq" id="WP_146502438.1">
    <property type="nucleotide sequence ID" value="NZ_SJPG01000001.1"/>
</dbReference>
<evidence type="ECO:0000256" key="1">
    <source>
        <dbReference type="ARBA" id="ARBA00023015"/>
    </source>
</evidence>
<dbReference type="NCBIfam" id="NF033788">
    <property type="entry name" value="HTH_metalloreg"/>
    <property type="match status" value="1"/>
</dbReference>
<dbReference type="PRINTS" id="PR00778">
    <property type="entry name" value="HTHARSR"/>
</dbReference>
<dbReference type="InterPro" id="IPR011991">
    <property type="entry name" value="ArsR-like_HTH"/>
</dbReference>
<evidence type="ECO:0000256" key="2">
    <source>
        <dbReference type="ARBA" id="ARBA00023125"/>
    </source>
</evidence>
<name>A0A5C5XDB1_9PLAN</name>
<dbReference type="CDD" id="cd00090">
    <property type="entry name" value="HTH_ARSR"/>
    <property type="match status" value="1"/>
</dbReference>
<accession>A0A5C5XDB1</accession>
<reference evidence="5 6" key="1">
    <citation type="submission" date="2019-02" db="EMBL/GenBank/DDBJ databases">
        <title>Deep-cultivation of Planctomycetes and their phenomic and genomic characterization uncovers novel biology.</title>
        <authorList>
            <person name="Wiegand S."/>
            <person name="Jogler M."/>
            <person name="Boedeker C."/>
            <person name="Pinto D."/>
            <person name="Vollmers J."/>
            <person name="Rivas-Marin E."/>
            <person name="Kohn T."/>
            <person name="Peeters S.H."/>
            <person name="Heuer A."/>
            <person name="Rast P."/>
            <person name="Oberbeckmann S."/>
            <person name="Bunk B."/>
            <person name="Jeske O."/>
            <person name="Meyerdierks A."/>
            <person name="Storesund J.E."/>
            <person name="Kallscheuer N."/>
            <person name="Luecker S."/>
            <person name="Lage O.M."/>
            <person name="Pohl T."/>
            <person name="Merkel B.J."/>
            <person name="Hornburger P."/>
            <person name="Mueller R.-W."/>
            <person name="Bruemmer F."/>
            <person name="Labrenz M."/>
            <person name="Spormann A.M."/>
            <person name="Op Den Camp H."/>
            <person name="Overmann J."/>
            <person name="Amann R."/>
            <person name="Jetten M.S.M."/>
            <person name="Mascher T."/>
            <person name="Medema M.H."/>
            <person name="Devos D.P."/>
            <person name="Kaster A.-K."/>
            <person name="Ovreas L."/>
            <person name="Rohde M."/>
            <person name="Galperin M.Y."/>
            <person name="Jogler C."/>
        </authorList>
    </citation>
    <scope>NUCLEOTIDE SEQUENCE [LARGE SCALE GENOMIC DNA]</scope>
    <source>
        <strain evidence="5 6">Pan54</strain>
    </source>
</reference>
<comment type="caution">
    <text evidence="5">The sequence shown here is derived from an EMBL/GenBank/DDBJ whole genome shotgun (WGS) entry which is preliminary data.</text>
</comment>
<dbReference type="AlphaFoldDB" id="A0A5C5XDB1"/>
<dbReference type="OrthoDB" id="9800150at2"/>
<dbReference type="GO" id="GO:0003700">
    <property type="term" value="F:DNA-binding transcription factor activity"/>
    <property type="evidence" value="ECO:0007669"/>
    <property type="project" value="InterPro"/>
</dbReference>
<evidence type="ECO:0000256" key="3">
    <source>
        <dbReference type="ARBA" id="ARBA00023163"/>
    </source>
</evidence>
<dbReference type="InterPro" id="IPR036388">
    <property type="entry name" value="WH-like_DNA-bd_sf"/>
</dbReference>
<dbReference type="SMART" id="SM00418">
    <property type="entry name" value="HTH_ARSR"/>
    <property type="match status" value="1"/>
</dbReference>
<keyword evidence="6" id="KW-1185">Reference proteome</keyword>
<dbReference type="PANTHER" id="PTHR43132">
    <property type="entry name" value="ARSENICAL RESISTANCE OPERON REPRESSOR ARSR-RELATED"/>
    <property type="match status" value="1"/>
</dbReference>
<dbReference type="SUPFAM" id="SSF46785">
    <property type="entry name" value="Winged helix' DNA-binding domain"/>
    <property type="match status" value="1"/>
</dbReference>
<evidence type="ECO:0000259" key="4">
    <source>
        <dbReference type="PROSITE" id="PS50987"/>
    </source>
</evidence>
<feature type="domain" description="HTH arsR-type" evidence="4">
    <location>
        <begin position="6"/>
        <end position="100"/>
    </location>
</feature>
<dbReference type="Gene3D" id="1.10.10.10">
    <property type="entry name" value="Winged helix-like DNA-binding domain superfamily/Winged helix DNA-binding domain"/>
    <property type="match status" value="1"/>
</dbReference>
<sequence length="109" mass="12602">MDNLTEDTFQAEYCAERLKALSDPLRLKIVGLLRHGELTVTDISQFLETEIVTVSHHLKILKHSQFVTPRRQGRFIYYSLNKNLIQESIESLNLGCCKIQIGEEDERLV</sequence>
<dbReference type="InterPro" id="IPR051011">
    <property type="entry name" value="Metal_resp_trans_reg"/>
</dbReference>
<dbReference type="GO" id="GO:0003677">
    <property type="term" value="F:DNA binding"/>
    <property type="evidence" value="ECO:0007669"/>
    <property type="project" value="UniProtKB-KW"/>
</dbReference>
<dbReference type="Pfam" id="PF01022">
    <property type="entry name" value="HTH_5"/>
    <property type="match status" value="1"/>
</dbReference>
<dbReference type="EMBL" id="SJPG01000001">
    <property type="protein sequence ID" value="TWT60293.1"/>
    <property type="molecule type" value="Genomic_DNA"/>
</dbReference>
<dbReference type="PANTHER" id="PTHR43132:SF6">
    <property type="entry name" value="HTH-TYPE TRANSCRIPTIONAL REPRESSOR CZRA"/>
    <property type="match status" value="1"/>
</dbReference>
<evidence type="ECO:0000313" key="5">
    <source>
        <dbReference type="EMBL" id="TWT60293.1"/>
    </source>
</evidence>
<gene>
    <name evidence="5" type="primary">sdpR</name>
    <name evidence="5" type="ORF">Pan54_10070</name>
</gene>
<dbReference type="Proteomes" id="UP000316095">
    <property type="component" value="Unassembled WGS sequence"/>
</dbReference>
<dbReference type="InterPro" id="IPR036390">
    <property type="entry name" value="WH_DNA-bd_sf"/>
</dbReference>
<keyword evidence="1" id="KW-0805">Transcription regulation</keyword>
<proteinExistence type="predicted"/>
<organism evidence="5 6">
    <name type="scientific">Rubinisphaera italica</name>
    <dbReference type="NCBI Taxonomy" id="2527969"/>
    <lineage>
        <taxon>Bacteria</taxon>
        <taxon>Pseudomonadati</taxon>
        <taxon>Planctomycetota</taxon>
        <taxon>Planctomycetia</taxon>
        <taxon>Planctomycetales</taxon>
        <taxon>Planctomycetaceae</taxon>
        <taxon>Rubinisphaera</taxon>
    </lineage>
</organism>